<evidence type="ECO:0000256" key="1">
    <source>
        <dbReference type="ARBA" id="ARBA00001936"/>
    </source>
</evidence>
<keyword evidence="6" id="KW-0479">Metal-binding</keyword>
<dbReference type="EMBL" id="JQ710444">
    <property type="protein sequence ID" value="AFZ95004.1"/>
    <property type="molecule type" value="mRNA"/>
</dbReference>
<evidence type="ECO:0000256" key="13">
    <source>
        <dbReference type="SAM" id="MobiDB-lite"/>
    </source>
</evidence>
<evidence type="ECO:0000256" key="3">
    <source>
        <dbReference type="ARBA" id="ARBA00004322"/>
    </source>
</evidence>
<keyword evidence="5" id="KW-0540">Nuclease</keyword>
<reference evidence="15" key="1">
    <citation type="journal article" date="2014" name="Fish Shellfish Immunol.">
        <title>Structural and functional characterization of a novel molluskan ortholog of TRAF and TNF receptor-associated protein from disk abalone (Haliotis discus discus).</title>
        <authorList>
            <person name="Lee Y."/>
            <person name="Elvitigala D.A."/>
            <person name="Whang I."/>
            <person name="Lee S."/>
            <person name="Kim H."/>
            <person name="De Zoysa M."/>
            <person name="Oh C."/>
            <person name="Kang D.H."/>
            <person name="Lee J."/>
        </authorList>
    </citation>
    <scope>NUCLEOTIDE SEQUENCE</scope>
</reference>
<keyword evidence="11" id="KW-0539">Nucleus</keyword>
<sequence length="357" mass="40246">MSDSEADSDVDEKNLPSREECEERCQMFAQVTGTDTALAMFYLQDREWNVETALNAYFAETGGEPVGSGQNTIVGTNTHSRTQTVRAGPEGPDPEPHRIRLLSWNLDGLDPGSIKSRMQAVCDIINKEKPHVVFLQEVTPLTLPILEDGCGMYQVIPGGDNHYFTAIMLRVGHVQFEDAVVTSFPTSKMLRNIITIKCRVKGISFQVMTSHLESTAAHSDERKRQLVRAFEAMKHADPDRTVIFGGDTNLRDKEVAQVGGIPEDIYDIWEMTGQRPEAKFTWDMRRNDNHEYPGYKSFLRPDRLYIRHCKPRSKVTPVYFELTGLARLPSNKFPSDHWGLLAHFDINGVSKPTCASV</sequence>
<keyword evidence="7" id="KW-0227">DNA damage</keyword>
<feature type="domain" description="Endonuclease/exonuclease/phosphatase" evidence="14">
    <location>
        <begin position="102"/>
        <end position="308"/>
    </location>
</feature>
<dbReference type="CDD" id="cd09080">
    <property type="entry name" value="TDP2"/>
    <property type="match status" value="1"/>
</dbReference>
<proteinExistence type="evidence at transcript level"/>
<accession>M1GAH1</accession>
<evidence type="ECO:0000256" key="4">
    <source>
        <dbReference type="ARBA" id="ARBA00017870"/>
    </source>
</evidence>
<dbReference type="Gene3D" id="1.10.8.10">
    <property type="entry name" value="DNA helicase RuvA subunit, C-terminal domain"/>
    <property type="match status" value="1"/>
</dbReference>
<dbReference type="GO" id="GO:0006302">
    <property type="term" value="P:double-strand break repair"/>
    <property type="evidence" value="ECO:0007669"/>
    <property type="project" value="TreeGrafter"/>
</dbReference>
<dbReference type="GO" id="GO:0070260">
    <property type="term" value="F:5'-tyrosyl-DNA phosphodiesterase activity"/>
    <property type="evidence" value="ECO:0007669"/>
    <property type="project" value="TreeGrafter"/>
</dbReference>
<feature type="region of interest" description="Disordered" evidence="13">
    <location>
        <begin position="1"/>
        <end position="21"/>
    </location>
</feature>
<dbReference type="PANTHER" id="PTHR15822:SF4">
    <property type="entry name" value="TYROSYL-DNA PHOSPHODIESTERASE 2"/>
    <property type="match status" value="1"/>
</dbReference>
<dbReference type="GO" id="GO:0016605">
    <property type="term" value="C:PML body"/>
    <property type="evidence" value="ECO:0007669"/>
    <property type="project" value="UniProtKB-SubCell"/>
</dbReference>
<dbReference type="InterPro" id="IPR036691">
    <property type="entry name" value="Endo/exonu/phosph_ase_sf"/>
</dbReference>
<evidence type="ECO:0000259" key="14">
    <source>
        <dbReference type="Pfam" id="PF03372"/>
    </source>
</evidence>
<dbReference type="GO" id="GO:0005737">
    <property type="term" value="C:cytoplasm"/>
    <property type="evidence" value="ECO:0007669"/>
    <property type="project" value="TreeGrafter"/>
</dbReference>
<dbReference type="FunFam" id="3.60.10.10:FF:000024">
    <property type="entry name" value="Tyrosyl-DNA phosphodiesterase 2"/>
    <property type="match status" value="1"/>
</dbReference>
<dbReference type="SUPFAM" id="SSF56219">
    <property type="entry name" value="DNase I-like"/>
    <property type="match status" value="1"/>
</dbReference>
<evidence type="ECO:0000256" key="7">
    <source>
        <dbReference type="ARBA" id="ARBA00022763"/>
    </source>
</evidence>
<keyword evidence="10" id="KW-0234">DNA repair</keyword>
<feature type="compositionally biased region" description="Acidic residues" evidence="13">
    <location>
        <begin position="1"/>
        <end position="10"/>
    </location>
</feature>
<evidence type="ECO:0000256" key="10">
    <source>
        <dbReference type="ARBA" id="ARBA00023204"/>
    </source>
</evidence>
<evidence type="ECO:0000256" key="11">
    <source>
        <dbReference type="ARBA" id="ARBA00023242"/>
    </source>
</evidence>
<evidence type="ECO:0000256" key="12">
    <source>
        <dbReference type="ARBA" id="ARBA00031304"/>
    </source>
</evidence>
<dbReference type="GO" id="GO:0004518">
    <property type="term" value="F:nuclease activity"/>
    <property type="evidence" value="ECO:0007669"/>
    <property type="project" value="UniProtKB-KW"/>
</dbReference>
<evidence type="ECO:0000256" key="9">
    <source>
        <dbReference type="ARBA" id="ARBA00022842"/>
    </source>
</evidence>
<comment type="subcellular location">
    <subcellularLocation>
        <location evidence="3">Nucleus</location>
        <location evidence="3">PML body</location>
    </subcellularLocation>
</comment>
<keyword evidence="8" id="KW-0378">Hydrolase</keyword>
<evidence type="ECO:0000313" key="15">
    <source>
        <dbReference type="EMBL" id="AFZ95004.1"/>
    </source>
</evidence>
<dbReference type="PANTHER" id="PTHR15822">
    <property type="entry name" value="TRAF AND TNF RECEPTOR-ASSOCIATED PROTEIN"/>
    <property type="match status" value="1"/>
</dbReference>
<organism evidence="15">
    <name type="scientific">Haliotis discus discus</name>
    <name type="common">disc abalone</name>
    <dbReference type="NCBI Taxonomy" id="91233"/>
    <lineage>
        <taxon>Eukaryota</taxon>
        <taxon>Metazoa</taxon>
        <taxon>Spiralia</taxon>
        <taxon>Lophotrochozoa</taxon>
        <taxon>Mollusca</taxon>
        <taxon>Gastropoda</taxon>
        <taxon>Vetigastropoda</taxon>
        <taxon>Lepetellida</taxon>
        <taxon>Haliotoidea</taxon>
        <taxon>Haliotidae</taxon>
        <taxon>Haliotis</taxon>
    </lineage>
</organism>
<dbReference type="AlphaFoldDB" id="M1GAH1"/>
<evidence type="ECO:0000256" key="6">
    <source>
        <dbReference type="ARBA" id="ARBA00022723"/>
    </source>
</evidence>
<evidence type="ECO:0000256" key="5">
    <source>
        <dbReference type="ARBA" id="ARBA00022722"/>
    </source>
</evidence>
<dbReference type="Pfam" id="PF14555">
    <property type="entry name" value="UBA_4"/>
    <property type="match status" value="1"/>
</dbReference>
<comment type="cofactor">
    <cofactor evidence="1">
        <name>Mn(2+)</name>
        <dbReference type="ChEBI" id="CHEBI:29035"/>
    </cofactor>
</comment>
<evidence type="ECO:0000256" key="2">
    <source>
        <dbReference type="ARBA" id="ARBA00001946"/>
    </source>
</evidence>
<dbReference type="Pfam" id="PF03372">
    <property type="entry name" value="Exo_endo_phos"/>
    <property type="match status" value="1"/>
</dbReference>
<dbReference type="GO" id="GO:0003697">
    <property type="term" value="F:single-stranded DNA binding"/>
    <property type="evidence" value="ECO:0007669"/>
    <property type="project" value="TreeGrafter"/>
</dbReference>
<dbReference type="InterPro" id="IPR051547">
    <property type="entry name" value="TDP2-like"/>
</dbReference>
<dbReference type="CDD" id="cd14672">
    <property type="entry name" value="UBA_ceTYDP2_like"/>
    <property type="match status" value="1"/>
</dbReference>
<dbReference type="SUPFAM" id="SSF46934">
    <property type="entry name" value="UBA-like"/>
    <property type="match status" value="1"/>
</dbReference>
<protein>
    <recommendedName>
        <fullName evidence="4">Tyrosyl-DNA phosphodiesterase 2</fullName>
    </recommendedName>
    <alternativeName>
        <fullName evidence="12">5'-tyrosyl-DNA phosphodiesterase</fullName>
    </alternativeName>
</protein>
<name>M1GAH1_HALDI</name>
<feature type="compositionally biased region" description="Basic and acidic residues" evidence="13">
    <location>
        <begin position="11"/>
        <end position="21"/>
    </location>
</feature>
<dbReference type="InterPro" id="IPR009060">
    <property type="entry name" value="UBA-like_sf"/>
</dbReference>
<dbReference type="GO" id="GO:0046872">
    <property type="term" value="F:metal ion binding"/>
    <property type="evidence" value="ECO:0007669"/>
    <property type="project" value="UniProtKB-KW"/>
</dbReference>
<dbReference type="Gene3D" id="3.60.10.10">
    <property type="entry name" value="Endonuclease/exonuclease/phosphatase"/>
    <property type="match status" value="1"/>
</dbReference>
<keyword evidence="9" id="KW-0460">Magnesium</keyword>
<keyword evidence="15" id="KW-0675">Receptor</keyword>
<comment type="cofactor">
    <cofactor evidence="2">
        <name>Mg(2+)</name>
        <dbReference type="ChEBI" id="CHEBI:18420"/>
    </cofactor>
</comment>
<evidence type="ECO:0000256" key="8">
    <source>
        <dbReference type="ARBA" id="ARBA00022801"/>
    </source>
</evidence>
<dbReference type="InterPro" id="IPR005135">
    <property type="entry name" value="Endo/exonuclease/phosphatase"/>
</dbReference>